<evidence type="ECO:0000256" key="5">
    <source>
        <dbReference type="SAM" id="Phobius"/>
    </source>
</evidence>
<feature type="transmembrane region" description="Helical" evidence="5">
    <location>
        <begin position="80"/>
        <end position="113"/>
    </location>
</feature>
<evidence type="ECO:0000256" key="3">
    <source>
        <dbReference type="ARBA" id="ARBA00022989"/>
    </source>
</evidence>
<evidence type="ECO:0000313" key="6">
    <source>
        <dbReference type="EMBL" id="KAK3389474.1"/>
    </source>
</evidence>
<proteinExistence type="predicted"/>
<dbReference type="Gene3D" id="1.20.1250.20">
    <property type="entry name" value="MFS general substrate transporter like domains"/>
    <property type="match status" value="1"/>
</dbReference>
<feature type="transmembrane region" description="Helical" evidence="5">
    <location>
        <begin position="334"/>
        <end position="354"/>
    </location>
</feature>
<evidence type="ECO:0000313" key="7">
    <source>
        <dbReference type="Proteomes" id="UP001285441"/>
    </source>
</evidence>
<gene>
    <name evidence="6" type="ORF">B0H63DRAFT_537444</name>
</gene>
<feature type="transmembrane region" description="Helical" evidence="5">
    <location>
        <begin position="285"/>
        <end position="304"/>
    </location>
</feature>
<feature type="transmembrane region" description="Helical" evidence="5">
    <location>
        <begin position="221"/>
        <end position="240"/>
    </location>
</feature>
<feature type="transmembrane region" description="Helical" evidence="5">
    <location>
        <begin position="168"/>
        <end position="185"/>
    </location>
</feature>
<feature type="transmembrane region" description="Helical" evidence="5">
    <location>
        <begin position="247"/>
        <end position="270"/>
    </location>
</feature>
<dbReference type="GO" id="GO:0022857">
    <property type="term" value="F:transmembrane transporter activity"/>
    <property type="evidence" value="ECO:0007669"/>
    <property type="project" value="TreeGrafter"/>
</dbReference>
<accession>A0AAE0NXK8</accession>
<dbReference type="PANTHER" id="PTHR23502:SF47">
    <property type="entry name" value="MAJOR FACILITATOR SUPERFAMILY (MFS) PROFILE DOMAIN-CONTAINING PROTEIN-RELATED"/>
    <property type="match status" value="1"/>
</dbReference>
<dbReference type="PANTHER" id="PTHR23502">
    <property type="entry name" value="MAJOR FACILITATOR SUPERFAMILY"/>
    <property type="match status" value="1"/>
</dbReference>
<reference evidence="6" key="2">
    <citation type="submission" date="2023-06" db="EMBL/GenBank/DDBJ databases">
        <authorList>
            <consortium name="Lawrence Berkeley National Laboratory"/>
            <person name="Haridas S."/>
            <person name="Hensen N."/>
            <person name="Bonometti L."/>
            <person name="Westerberg I."/>
            <person name="Brannstrom I.O."/>
            <person name="Guillou S."/>
            <person name="Cros-Aarteil S."/>
            <person name="Calhoun S."/>
            <person name="Kuo A."/>
            <person name="Mondo S."/>
            <person name="Pangilinan J."/>
            <person name="Riley R."/>
            <person name="LaButti K."/>
            <person name="Andreopoulos B."/>
            <person name="Lipzen A."/>
            <person name="Chen C."/>
            <person name="Yanf M."/>
            <person name="Daum C."/>
            <person name="Ng V."/>
            <person name="Clum A."/>
            <person name="Steindorff A."/>
            <person name="Ohm R."/>
            <person name="Martin F."/>
            <person name="Silar P."/>
            <person name="Natvig D."/>
            <person name="Lalanne C."/>
            <person name="Gautier V."/>
            <person name="Ament-velasquez S.L."/>
            <person name="Kruys A."/>
            <person name="Hutchinson M.I."/>
            <person name="Powell A.J."/>
            <person name="Barry K."/>
            <person name="Miller A.N."/>
            <person name="Grigoriev I.V."/>
            <person name="Debuchy R."/>
            <person name="Gladieux P."/>
            <person name="Thoren M.H."/>
            <person name="Johannesson H."/>
        </authorList>
    </citation>
    <scope>NUCLEOTIDE SEQUENCE</scope>
    <source>
        <strain evidence="6">CBS 232.78</strain>
    </source>
</reference>
<dbReference type="InterPro" id="IPR036259">
    <property type="entry name" value="MFS_trans_sf"/>
</dbReference>
<evidence type="ECO:0000256" key="4">
    <source>
        <dbReference type="ARBA" id="ARBA00023136"/>
    </source>
</evidence>
<reference evidence="6" key="1">
    <citation type="journal article" date="2023" name="Mol. Phylogenet. Evol.">
        <title>Genome-scale phylogeny and comparative genomics of the fungal order Sordariales.</title>
        <authorList>
            <person name="Hensen N."/>
            <person name="Bonometti L."/>
            <person name="Westerberg I."/>
            <person name="Brannstrom I.O."/>
            <person name="Guillou S."/>
            <person name="Cros-Aarteil S."/>
            <person name="Calhoun S."/>
            <person name="Haridas S."/>
            <person name="Kuo A."/>
            <person name="Mondo S."/>
            <person name="Pangilinan J."/>
            <person name="Riley R."/>
            <person name="LaButti K."/>
            <person name="Andreopoulos B."/>
            <person name="Lipzen A."/>
            <person name="Chen C."/>
            <person name="Yan M."/>
            <person name="Daum C."/>
            <person name="Ng V."/>
            <person name="Clum A."/>
            <person name="Steindorff A."/>
            <person name="Ohm R.A."/>
            <person name="Martin F."/>
            <person name="Silar P."/>
            <person name="Natvig D.O."/>
            <person name="Lalanne C."/>
            <person name="Gautier V."/>
            <person name="Ament-Velasquez S.L."/>
            <person name="Kruys A."/>
            <person name="Hutchinson M.I."/>
            <person name="Powell A.J."/>
            <person name="Barry K."/>
            <person name="Miller A.N."/>
            <person name="Grigoriev I.V."/>
            <person name="Debuchy R."/>
            <person name="Gladieux P."/>
            <person name="Hiltunen Thoren M."/>
            <person name="Johannesson H."/>
        </authorList>
    </citation>
    <scope>NUCLEOTIDE SEQUENCE</scope>
    <source>
        <strain evidence="6">CBS 232.78</strain>
    </source>
</reference>
<feature type="transmembrane region" description="Helical" evidence="5">
    <location>
        <begin position="133"/>
        <end position="156"/>
    </location>
</feature>
<dbReference type="Proteomes" id="UP001285441">
    <property type="component" value="Unassembled WGS sequence"/>
</dbReference>
<keyword evidence="3 5" id="KW-1133">Transmembrane helix</keyword>
<dbReference type="EMBL" id="JAULSW010000002">
    <property type="protein sequence ID" value="KAK3389474.1"/>
    <property type="molecule type" value="Genomic_DNA"/>
</dbReference>
<dbReference type="AlphaFoldDB" id="A0AAE0NXK8"/>
<comment type="caution">
    <text evidence="6">The sequence shown here is derived from an EMBL/GenBank/DDBJ whole genome shotgun (WGS) entry which is preliminary data.</text>
</comment>
<feature type="transmembrane region" description="Helical" evidence="5">
    <location>
        <begin position="311"/>
        <end position="328"/>
    </location>
</feature>
<dbReference type="SUPFAM" id="SSF103473">
    <property type="entry name" value="MFS general substrate transporter"/>
    <property type="match status" value="1"/>
</dbReference>
<keyword evidence="2 5" id="KW-0812">Transmembrane</keyword>
<protein>
    <submittedName>
        <fullName evidence="6">Major facilitator superfamily domain-containing protein</fullName>
    </submittedName>
</protein>
<comment type="subcellular location">
    <subcellularLocation>
        <location evidence="1">Membrane</location>
        <topology evidence="1">Multi-pass membrane protein</topology>
    </subcellularLocation>
</comment>
<name>A0AAE0NXK8_9PEZI</name>
<evidence type="ECO:0000256" key="1">
    <source>
        <dbReference type="ARBA" id="ARBA00004141"/>
    </source>
</evidence>
<keyword evidence="4 5" id="KW-0472">Membrane</keyword>
<dbReference type="GO" id="GO:0005886">
    <property type="term" value="C:plasma membrane"/>
    <property type="evidence" value="ECO:0007669"/>
    <property type="project" value="TreeGrafter"/>
</dbReference>
<keyword evidence="7" id="KW-1185">Reference proteome</keyword>
<sequence length="383" mass="41791">MEKRGAMWPESLSRVQQSTAGVHAGVCLLTIAITIPSSIDAAVSLAFNEHYGVNAMAGFMTAGMYLIGNETFGRKVMYMTNVAFVVFMLFVLAKALAPNFGVALVFFLTGFFGSTPMTATGGSVADIWNPLEMMVVVPVGAITAYAGPLLGPIIGAYVPEIGFHRADWISLILAGAVPVFVFLFQPETYRPVEEYATTRDLGRRFLVNIYRPFVLTHNEPIILIFTLYLTIIYFVLFTFLKWPLTFILFAALLIGNLAAIPLVPLIYGWAKKTVGARTLTPELCLWNSMLGGSAMLPISLWWLAWTCYPHISIWVPIVGSVFFGYGLVTHSASALAFITCIFYVVAGALLLASVPMYENLGPHRALTIPCRICCIGTALGLEA</sequence>
<organism evidence="6 7">
    <name type="scientific">Podospora didyma</name>
    <dbReference type="NCBI Taxonomy" id="330526"/>
    <lineage>
        <taxon>Eukaryota</taxon>
        <taxon>Fungi</taxon>
        <taxon>Dikarya</taxon>
        <taxon>Ascomycota</taxon>
        <taxon>Pezizomycotina</taxon>
        <taxon>Sordariomycetes</taxon>
        <taxon>Sordariomycetidae</taxon>
        <taxon>Sordariales</taxon>
        <taxon>Podosporaceae</taxon>
        <taxon>Podospora</taxon>
    </lineage>
</organism>
<evidence type="ECO:0000256" key="2">
    <source>
        <dbReference type="ARBA" id="ARBA00022692"/>
    </source>
</evidence>
<feature type="transmembrane region" description="Helical" evidence="5">
    <location>
        <begin position="51"/>
        <end position="68"/>
    </location>
</feature>
<feature type="transmembrane region" description="Helical" evidence="5">
    <location>
        <begin position="20"/>
        <end position="39"/>
    </location>
</feature>